<dbReference type="InterPro" id="IPR026255">
    <property type="entry name" value="NADP_transhyd_a"/>
</dbReference>
<evidence type="ECO:0000256" key="20">
    <source>
        <dbReference type="ARBA" id="ARBA00061558"/>
    </source>
</evidence>
<accession>A0A6U9RDM2</accession>
<keyword evidence="15" id="KW-0520">NAD</keyword>
<evidence type="ECO:0000256" key="24">
    <source>
        <dbReference type="SAM" id="Phobius"/>
    </source>
</evidence>
<reference evidence="26" key="1">
    <citation type="submission" date="2021-01" db="EMBL/GenBank/DDBJ databases">
        <authorList>
            <person name="Corre E."/>
            <person name="Pelletier E."/>
            <person name="Niang G."/>
            <person name="Scheremetjew M."/>
            <person name="Finn R."/>
            <person name="Kale V."/>
            <person name="Holt S."/>
            <person name="Cochrane G."/>
            <person name="Meng A."/>
            <person name="Brown T."/>
            <person name="Cohen L."/>
        </authorList>
    </citation>
    <scope>NUCLEOTIDE SEQUENCE</scope>
    <source>
        <strain evidence="26">CCMP1897</strain>
    </source>
</reference>
<dbReference type="InterPro" id="IPR034300">
    <property type="entry name" value="PNTB-like"/>
</dbReference>
<evidence type="ECO:0000256" key="22">
    <source>
        <dbReference type="ARBA" id="ARBA00079255"/>
    </source>
</evidence>
<dbReference type="FunFam" id="3.40.50.720:FF:000028">
    <property type="entry name" value="NAD(P) transhydrogenase subunit alpha"/>
    <property type="match status" value="1"/>
</dbReference>
<evidence type="ECO:0000256" key="13">
    <source>
        <dbReference type="ARBA" id="ARBA00022989"/>
    </source>
</evidence>
<dbReference type="InterPro" id="IPR024605">
    <property type="entry name" value="NADP_transhyd_a_C"/>
</dbReference>
<keyword evidence="7" id="KW-0997">Cell inner membrane</keyword>
<keyword evidence="8 24" id="KW-0812">Transmembrane</keyword>
<dbReference type="SUPFAM" id="SSF52467">
    <property type="entry name" value="DHS-like NAD/FAD-binding domain"/>
    <property type="match status" value="1"/>
</dbReference>
<dbReference type="NCBIfam" id="TIGR00561">
    <property type="entry name" value="pntA"/>
    <property type="match status" value="1"/>
</dbReference>
<evidence type="ECO:0000256" key="16">
    <source>
        <dbReference type="ARBA" id="ARBA00023128"/>
    </source>
</evidence>
<evidence type="ECO:0000256" key="21">
    <source>
        <dbReference type="ARBA" id="ARBA00074145"/>
    </source>
</evidence>
<dbReference type="GO" id="GO:0050661">
    <property type="term" value="F:NADP binding"/>
    <property type="evidence" value="ECO:0007669"/>
    <property type="project" value="TreeGrafter"/>
</dbReference>
<evidence type="ECO:0000256" key="15">
    <source>
        <dbReference type="ARBA" id="ARBA00023027"/>
    </source>
</evidence>
<dbReference type="FunFam" id="3.40.50.1220:FF:000002">
    <property type="entry name" value="NAD(P) transhydrogenase subunit beta"/>
    <property type="match status" value="1"/>
</dbReference>
<dbReference type="PANTHER" id="PTHR10160">
    <property type="entry name" value="NAD(P) TRANSHYDROGENASE"/>
    <property type="match status" value="1"/>
</dbReference>
<keyword evidence="9" id="KW-0999">Mitochondrion inner membrane</keyword>
<evidence type="ECO:0000256" key="14">
    <source>
        <dbReference type="ARBA" id="ARBA00022990"/>
    </source>
</evidence>
<keyword evidence="11" id="KW-0809">Transit peptide</keyword>
<dbReference type="Pfam" id="PF02233">
    <property type="entry name" value="PNTB"/>
    <property type="match status" value="1"/>
</dbReference>
<evidence type="ECO:0000256" key="1">
    <source>
        <dbReference type="ARBA" id="ARBA00004292"/>
    </source>
</evidence>
<evidence type="ECO:0000313" key="27">
    <source>
        <dbReference type="EMBL" id="CAE0611003.1"/>
    </source>
</evidence>
<dbReference type="GO" id="GO:0006740">
    <property type="term" value="P:NADPH regeneration"/>
    <property type="evidence" value="ECO:0007669"/>
    <property type="project" value="TreeGrafter"/>
</dbReference>
<evidence type="ECO:0000256" key="9">
    <source>
        <dbReference type="ARBA" id="ARBA00022792"/>
    </source>
</evidence>
<comment type="similarity">
    <text evidence="3">In the N-terminal section; belongs to the AlaDH/PNT family.</text>
</comment>
<dbReference type="PANTHER" id="PTHR10160:SF19">
    <property type="entry name" value="PROTON-TRANSLOCATING NAD(P)(+) TRANSHYDROGENASE"/>
    <property type="match status" value="1"/>
</dbReference>
<dbReference type="Gene3D" id="3.40.50.1220">
    <property type="entry name" value="TPP-binding domain"/>
    <property type="match status" value="1"/>
</dbReference>
<protein>
    <recommendedName>
        <fullName evidence="21">NAD(P) transhydrogenase, mitochondrial</fullName>
        <ecNumber evidence="5">7.1.1.1</ecNumber>
    </recommendedName>
    <alternativeName>
        <fullName evidence="22">Nicotinamide nucleotide transhydrogenase</fullName>
    </alternativeName>
</protein>
<dbReference type="Gene3D" id="3.40.50.720">
    <property type="entry name" value="NAD(P)-binding Rossmann-like Domain"/>
    <property type="match status" value="2"/>
</dbReference>
<keyword evidence="14" id="KW-0007">Acetylation</keyword>
<dbReference type="CDD" id="cd05304">
    <property type="entry name" value="Rubrum_tdh"/>
    <property type="match status" value="1"/>
</dbReference>
<dbReference type="EMBL" id="HBIS01005355">
    <property type="protein sequence ID" value="CAE0611003.1"/>
    <property type="molecule type" value="Transcribed_RNA"/>
</dbReference>
<evidence type="ECO:0000256" key="19">
    <source>
        <dbReference type="ARBA" id="ARBA00054910"/>
    </source>
</evidence>
<feature type="compositionally biased region" description="Pro residues" evidence="23">
    <location>
        <begin position="256"/>
        <end position="273"/>
    </location>
</feature>
<dbReference type="SMART" id="SM01002">
    <property type="entry name" value="AlaDh_PNT_C"/>
    <property type="match status" value="1"/>
</dbReference>
<evidence type="ECO:0000256" key="23">
    <source>
        <dbReference type="SAM" id="MobiDB-lite"/>
    </source>
</evidence>
<evidence type="ECO:0000256" key="2">
    <source>
        <dbReference type="ARBA" id="ARBA00004429"/>
    </source>
</evidence>
<dbReference type="GO" id="GO:0005886">
    <property type="term" value="C:plasma membrane"/>
    <property type="evidence" value="ECO:0007669"/>
    <property type="project" value="UniProtKB-SubCell"/>
</dbReference>
<feature type="transmembrane region" description="Helical" evidence="24">
    <location>
        <begin position="371"/>
        <end position="392"/>
    </location>
</feature>
<dbReference type="GO" id="GO:0005743">
    <property type="term" value="C:mitochondrial inner membrane"/>
    <property type="evidence" value="ECO:0007669"/>
    <property type="project" value="UniProtKB-SubCell"/>
</dbReference>
<comment type="function">
    <text evidence="19">The transhydrogenation between NADH and NADP is coupled to respiration and ATP hydrolysis and functions as a proton pump across the membrane. May play a role in reactive oxygen species (ROS) detoxification in the adrenal gland.</text>
</comment>
<feature type="domain" description="Alanine dehydrogenase/pyridine nucleotide transhydrogenase NAD(H)-binding" evidence="25">
    <location>
        <begin position="35"/>
        <end position="199"/>
    </location>
</feature>
<dbReference type="EC" id="7.1.1.1" evidence="5"/>
<comment type="subcellular location">
    <subcellularLocation>
        <location evidence="2">Cell inner membrane</location>
        <topology evidence="2">Multi-pass membrane protein</topology>
    </subcellularLocation>
    <subcellularLocation>
        <location evidence="1">Mitochondrion inner membrane</location>
        <topology evidence="1">Multi-pass membrane protein</topology>
        <orientation evidence="1">Matrix side</orientation>
    </subcellularLocation>
</comment>
<keyword evidence="12" id="KW-1278">Translocase</keyword>
<feature type="transmembrane region" description="Helical" evidence="24">
    <location>
        <begin position="489"/>
        <end position="508"/>
    </location>
</feature>
<evidence type="ECO:0000259" key="25">
    <source>
        <dbReference type="SMART" id="SM01002"/>
    </source>
</evidence>
<feature type="transmembrane region" description="Helical" evidence="24">
    <location>
        <begin position="520"/>
        <end position="541"/>
    </location>
</feature>
<evidence type="ECO:0000256" key="12">
    <source>
        <dbReference type="ARBA" id="ARBA00022967"/>
    </source>
</evidence>
<dbReference type="SUPFAM" id="SSF51735">
    <property type="entry name" value="NAD(P)-binding Rossmann-fold domains"/>
    <property type="match status" value="1"/>
</dbReference>
<evidence type="ECO:0000256" key="10">
    <source>
        <dbReference type="ARBA" id="ARBA00022857"/>
    </source>
</evidence>
<feature type="transmembrane region" description="Helical" evidence="24">
    <location>
        <begin position="462"/>
        <end position="483"/>
    </location>
</feature>
<comment type="subunit">
    <text evidence="4">Homodimer.</text>
</comment>
<feature type="region of interest" description="Disordered" evidence="23">
    <location>
        <begin position="256"/>
        <end position="282"/>
    </location>
</feature>
<feature type="transmembrane region" description="Helical" evidence="24">
    <location>
        <begin position="437"/>
        <end position="455"/>
    </location>
</feature>
<dbReference type="AlphaFoldDB" id="A0A6U9RDM2"/>
<evidence type="ECO:0000256" key="11">
    <source>
        <dbReference type="ARBA" id="ARBA00022946"/>
    </source>
</evidence>
<dbReference type="Pfam" id="PF01262">
    <property type="entry name" value="AlaDh_PNT_C"/>
    <property type="match status" value="1"/>
</dbReference>
<feature type="transmembrane region" description="Helical" evidence="24">
    <location>
        <begin position="553"/>
        <end position="574"/>
    </location>
</feature>
<keyword evidence="17 24" id="KW-0472">Membrane</keyword>
<evidence type="ECO:0000256" key="18">
    <source>
        <dbReference type="ARBA" id="ARBA00048202"/>
    </source>
</evidence>
<evidence type="ECO:0000256" key="17">
    <source>
        <dbReference type="ARBA" id="ARBA00023136"/>
    </source>
</evidence>
<evidence type="ECO:0000256" key="8">
    <source>
        <dbReference type="ARBA" id="ARBA00022692"/>
    </source>
</evidence>
<dbReference type="InterPro" id="IPR029035">
    <property type="entry name" value="DHS-like_NAD/FAD-binding_dom"/>
</dbReference>
<dbReference type="NCBIfam" id="NF006942">
    <property type="entry name" value="PRK09424.1"/>
    <property type="match status" value="1"/>
</dbReference>
<comment type="catalytic activity">
    <reaction evidence="18">
        <text>NAD(+) + NADPH + H(+)(in) = NADH + NADP(+) + H(+)(out)</text>
        <dbReference type="Rhea" id="RHEA:47992"/>
        <dbReference type="ChEBI" id="CHEBI:15378"/>
        <dbReference type="ChEBI" id="CHEBI:57540"/>
        <dbReference type="ChEBI" id="CHEBI:57783"/>
        <dbReference type="ChEBI" id="CHEBI:57945"/>
        <dbReference type="ChEBI" id="CHEBI:58349"/>
        <dbReference type="EC" id="7.1.1.1"/>
    </reaction>
</comment>
<dbReference type="EMBL" id="HBIS01005354">
    <property type="protein sequence ID" value="CAE0611002.1"/>
    <property type="molecule type" value="Transcribed_RNA"/>
</dbReference>
<keyword evidence="6" id="KW-1003">Cell membrane</keyword>
<feature type="transmembrane region" description="Helical" evidence="24">
    <location>
        <begin position="668"/>
        <end position="691"/>
    </location>
</feature>
<sequence length="902" mass="93207">MALDCVPRTLSRAQKYDALSSMANISGYRAVLEAGAHFGRMFPMQMTAAGKTPPAKFFVVGGGVAGLAAVQTAKNLGSIAKCFDTRPVVKEQVESLGGEFLQVKIQESGEGTGGYAKEMSKEYQEAQLDLFRKVIKDMDVVITTALIPGKPAPKLITVDMVESMRPGGVIVDLAAENGGNCELTVKGKEYVHNGVTILGYNDLPSRLPTQSSTLLSNNLANLFLDTGKDGHFFIDHKDDAIRGCLVLENGEVMWPAPPLPAPPKPAAPPPPPPKLEEKNAEQSKYQEALTRSLATTAGMGSLMAVGLTAPTVAVSSMMTKFGLACIGGYQTVWGVTPALHSPLMSVTNAISGLTAVGGLCLMNGGLAPTSASGALAASAVLASAVNISGGFAVTQRMLDMFKKKGDTPDHNYLMAVPAAVSMGGYALSALQGNTDPAMAYLVSSGACIGSIACLSSQETARLGNALGLIGVSTGVVATLGMLGDTFTTGTYMQAAACGLVGSGIGAAIAKRMAITDLPQLVAGFHSLVGLAAVNTSVAAYMQACESGHLDPMHMAAAFGGTVIGAVTLTGSLVAFAKLQGLMKSSPLSLPGKNLLNIGMLAGNAGCAAGFMAAGDVATGTAMLGTTTGISGLLGWHLVSSIGGADMPVVITVLNSYSGWALCAEGFMLNNDLLTVVGALIGSSGGILSYIMCKAMNRSLTNVIFGGIGTSAKPKGEAMKVGGDHREVDSDGAVAQLLDAKDIIIVPGYGVAVAHAQYAISEMVDKLREHGANVRFAIHPVAGRMPGQLNVLLAEAGVPYDVVHEMEEINEDFPKADLALVIGANDTINSAAVEDPNSVIAGMPVLEVWKAKSTIIVKRSMGTGYAAVENPVFYKDNTQMLLGDAKIISEMLRDKVNEHFHYA</sequence>
<evidence type="ECO:0000256" key="3">
    <source>
        <dbReference type="ARBA" id="ARBA00005624"/>
    </source>
</evidence>
<evidence type="ECO:0000256" key="4">
    <source>
        <dbReference type="ARBA" id="ARBA00011738"/>
    </source>
</evidence>
<comment type="similarity">
    <text evidence="20">In the C-terminal section; belongs to the PNT beta subunit family.</text>
</comment>
<evidence type="ECO:0000256" key="7">
    <source>
        <dbReference type="ARBA" id="ARBA00022519"/>
    </source>
</evidence>
<dbReference type="InterPro" id="IPR036291">
    <property type="entry name" value="NAD(P)-bd_dom_sf"/>
</dbReference>
<gene>
    <name evidence="26" type="ORF">PSAL00342_LOCUS4837</name>
    <name evidence="27" type="ORF">PSAL00342_LOCUS4838</name>
</gene>
<dbReference type="Pfam" id="PF12769">
    <property type="entry name" value="PNTB_4TM"/>
    <property type="match status" value="1"/>
</dbReference>
<evidence type="ECO:0000313" key="26">
    <source>
        <dbReference type="EMBL" id="CAE0611002.1"/>
    </source>
</evidence>
<proteinExistence type="inferred from homology"/>
<keyword evidence="10" id="KW-0521">NADP</keyword>
<keyword evidence="13 24" id="KW-1133">Transmembrane helix</keyword>
<evidence type="ECO:0000256" key="5">
    <source>
        <dbReference type="ARBA" id="ARBA00012943"/>
    </source>
</evidence>
<feature type="transmembrane region" description="Helical" evidence="24">
    <location>
        <begin position="412"/>
        <end position="431"/>
    </location>
</feature>
<name>A0A6U9RDM2_9CHLO</name>
<organism evidence="26">
    <name type="scientific">Picocystis salinarum</name>
    <dbReference type="NCBI Taxonomy" id="88271"/>
    <lineage>
        <taxon>Eukaryota</taxon>
        <taxon>Viridiplantae</taxon>
        <taxon>Chlorophyta</taxon>
        <taxon>Picocystophyceae</taxon>
        <taxon>Picocystales</taxon>
        <taxon>Picocystaceae</taxon>
        <taxon>Picocystis</taxon>
    </lineage>
</organism>
<dbReference type="GO" id="GO:0008750">
    <property type="term" value="F:proton-translocating NAD(P)+ transhydrogenase activity"/>
    <property type="evidence" value="ECO:0007669"/>
    <property type="project" value="UniProtKB-EC"/>
</dbReference>
<dbReference type="InterPro" id="IPR007698">
    <property type="entry name" value="AlaDH/PNT_NAD(H)-bd"/>
</dbReference>
<evidence type="ECO:0000256" key="6">
    <source>
        <dbReference type="ARBA" id="ARBA00022475"/>
    </source>
</evidence>
<feature type="transmembrane region" description="Helical" evidence="24">
    <location>
        <begin position="594"/>
        <end position="613"/>
    </location>
</feature>
<keyword evidence="16" id="KW-0496">Mitochondrion</keyword>